<feature type="region of interest" description="Disordered" evidence="5">
    <location>
        <begin position="523"/>
        <end position="544"/>
    </location>
</feature>
<evidence type="ECO:0000256" key="1">
    <source>
        <dbReference type="ARBA" id="ARBA00004308"/>
    </source>
</evidence>
<sequence>MDSSADKDFLSHGFSCQPLYTTGHYSLRAEPTTKTSNENDDLEQDQLRTFNDSSWSYCDISSAQSKGTYNSSSNFIQSAASEKHSQKPQTLQEQYWACAIPNTPPPRPDRDSPNWDPNKEYQDLLDYTYPLNPKYFLNKGNEEAVADGFLQDSGIDIGSYNLSCESKFDSFGSSYREDYKLKTGSSSHTNGLKSPHAFSTPLCRRTAHRSLWNPSESSHLTSYGDLSPYTSKVDLAKESTDSFCLPKYNVFDKLLTTDRSARESLQKPAPFLASTSVLPKQKDLDSDEEYLSLPPSLKELDTLAAHLKDLSLEVGQAGSTNCDQANSSKRTLDLSGIDVDQGLLDSLKSRTTSDDFKDLSFVCQLSTCQKHNSEIKRFSSLRDMLDGGNSSLVELIRWPSMPNIQDNKSLVQRIQKFCLQLDKLIQWLYSVAEVTDNWTAPKPSMESIQLSLNLYLKLKKDVVEQRTLANAIQKEGESLVKCLAVNSSVLKDTLALISKQSGELEKHTERLYASVLEAMDTVTDKGLGRNSNPKQPVSLEMESS</sequence>
<organism evidence="6 7">
    <name type="scientific">Staurois parvus</name>
    <dbReference type="NCBI Taxonomy" id="386267"/>
    <lineage>
        <taxon>Eukaryota</taxon>
        <taxon>Metazoa</taxon>
        <taxon>Chordata</taxon>
        <taxon>Craniata</taxon>
        <taxon>Vertebrata</taxon>
        <taxon>Euteleostomi</taxon>
        <taxon>Amphibia</taxon>
        <taxon>Batrachia</taxon>
        <taxon>Anura</taxon>
        <taxon>Neobatrachia</taxon>
        <taxon>Ranoidea</taxon>
        <taxon>Ranidae</taxon>
        <taxon>Staurois</taxon>
    </lineage>
</organism>
<feature type="compositionally biased region" description="Polar residues" evidence="5">
    <location>
        <begin position="529"/>
        <end position="544"/>
    </location>
</feature>
<evidence type="ECO:0000256" key="4">
    <source>
        <dbReference type="ARBA" id="ARBA00023136"/>
    </source>
</evidence>
<dbReference type="Proteomes" id="UP001162483">
    <property type="component" value="Unassembled WGS sequence"/>
</dbReference>
<dbReference type="EMBL" id="CATNWA010008425">
    <property type="protein sequence ID" value="CAI9556091.1"/>
    <property type="molecule type" value="Genomic_DNA"/>
</dbReference>
<keyword evidence="2" id="KW-0597">Phosphoprotein</keyword>
<evidence type="ECO:0008006" key="8">
    <source>
        <dbReference type="Google" id="ProtNLM"/>
    </source>
</evidence>
<proteinExistence type="predicted"/>
<name>A0ABN9C7R9_9NEOB</name>
<evidence type="ECO:0000256" key="2">
    <source>
        <dbReference type="ARBA" id="ARBA00022553"/>
    </source>
</evidence>
<keyword evidence="7" id="KW-1185">Reference proteome</keyword>
<evidence type="ECO:0000313" key="7">
    <source>
        <dbReference type="Proteomes" id="UP001162483"/>
    </source>
</evidence>
<dbReference type="PANTHER" id="PTHR14514">
    <property type="entry name" value="PKA ANCHORING PROTEIN"/>
    <property type="match status" value="1"/>
</dbReference>
<comment type="subcellular location">
    <subcellularLocation>
        <location evidence="1">Endomembrane system</location>
    </subcellularLocation>
</comment>
<keyword evidence="4" id="KW-0472">Membrane</keyword>
<protein>
    <recommendedName>
        <fullName evidence="8">Centrosomal protein of 68 kDa</fullName>
    </recommendedName>
</protein>
<comment type="caution">
    <text evidence="6">The sequence shown here is derived from an EMBL/GenBank/DDBJ whole genome shotgun (WGS) entry which is preliminary data.</text>
</comment>
<dbReference type="SUPFAM" id="SSF46966">
    <property type="entry name" value="Spectrin repeat"/>
    <property type="match status" value="1"/>
</dbReference>
<evidence type="ECO:0000313" key="6">
    <source>
        <dbReference type="EMBL" id="CAI9556091.1"/>
    </source>
</evidence>
<dbReference type="PANTHER" id="PTHR14514:SF2">
    <property type="entry name" value="A-KINASE ANCHOR PROTEIN 6"/>
    <property type="match status" value="1"/>
</dbReference>
<reference evidence="6" key="1">
    <citation type="submission" date="2023-05" db="EMBL/GenBank/DDBJ databases">
        <authorList>
            <person name="Stuckert A."/>
        </authorList>
    </citation>
    <scope>NUCLEOTIDE SEQUENCE</scope>
</reference>
<feature type="region of interest" description="Disordered" evidence="5">
    <location>
        <begin position="99"/>
        <end position="119"/>
    </location>
</feature>
<feature type="compositionally biased region" description="Basic and acidic residues" evidence="5">
    <location>
        <begin position="107"/>
        <end position="119"/>
    </location>
</feature>
<evidence type="ECO:0000256" key="5">
    <source>
        <dbReference type="SAM" id="MobiDB-lite"/>
    </source>
</evidence>
<keyword evidence="3" id="KW-0677">Repeat</keyword>
<accession>A0ABN9C7R9</accession>
<gene>
    <name evidence="6" type="ORF">SPARVUS_LOCUS4508655</name>
</gene>
<evidence type="ECO:0000256" key="3">
    <source>
        <dbReference type="ARBA" id="ARBA00022737"/>
    </source>
</evidence>